<reference evidence="1 2" key="1">
    <citation type="journal article" date="2016" name="Sci. Rep.">
        <title>Peltaster fructicola genome reveals evolution from an invasive phytopathogen to an ectophytic parasite.</title>
        <authorList>
            <person name="Xu C."/>
            <person name="Chen H."/>
            <person name="Gleason M.L."/>
            <person name="Xu J.R."/>
            <person name="Liu H."/>
            <person name="Zhang R."/>
            <person name="Sun G."/>
        </authorList>
    </citation>
    <scope>NUCLEOTIDE SEQUENCE [LARGE SCALE GENOMIC DNA]</scope>
    <source>
        <strain evidence="1 2">LNHT1506</strain>
    </source>
</reference>
<sequence length="564" mass="62093">MTKANLTELPHELWDQIVAHIPLARDLSHLGQADKSLHKYVENEGWAIFSRRQFPWVSPAPSSSWRSTARTLTTVSRAWDRRAYVIRTLEPTGLITTFPSGTKVEQWKRPSGQTMGFAPRIDVLDYDASATKATTILAFSAGAQICLAKQSARLVVGHKRSEHRTWSTYKPFSAREGIDDVTSLHLLAQAVDESHDQQEVIAGTANGDLQHLSIPFDSGTSSVKTYFTTQGLPVQATSLLQHGGHKPLLAAALGNDQLAVYTVDGAQGKIAPSSTISLRTTESTQPAFRAASCRVWTTALLAKEQVAIGIGVSETPLQLCTLTPSGFDSAGTRSFKLTDGSGKAVRSSSVFAVSPSHDNKQTFFSGAYDGVVRLHDLRAPGDVQTSFSMPNNDNAIYSLLTKGHQTLLAGTSRHDTIQVFDLRMKAGQYCYTDARLNSTGYSLFMPKVESRGRGTTEGSVYSLATGSSSSPMIYAGLQNTILEMAVTEIDHPHPDPLHFRPWPASKKSARPYDWNNWKERSIRNIARYEDAALITQTDMVTTWQNVHRKALRRDSGLDIRWWQS</sequence>
<evidence type="ECO:0000313" key="2">
    <source>
        <dbReference type="Proteomes" id="UP000503462"/>
    </source>
</evidence>
<dbReference type="Gene3D" id="2.130.10.10">
    <property type="entry name" value="YVTN repeat-like/Quinoprotein amine dehydrogenase"/>
    <property type="match status" value="1"/>
</dbReference>
<gene>
    <name evidence="1" type="ORF">AMS68_004665</name>
</gene>
<organism evidence="1 2">
    <name type="scientific">Peltaster fructicola</name>
    <dbReference type="NCBI Taxonomy" id="286661"/>
    <lineage>
        <taxon>Eukaryota</taxon>
        <taxon>Fungi</taxon>
        <taxon>Dikarya</taxon>
        <taxon>Ascomycota</taxon>
        <taxon>Pezizomycotina</taxon>
        <taxon>Dothideomycetes</taxon>
        <taxon>Dothideomycetes incertae sedis</taxon>
        <taxon>Peltaster</taxon>
    </lineage>
</organism>
<dbReference type="AlphaFoldDB" id="A0A6H0XX23"/>
<dbReference type="Proteomes" id="UP000503462">
    <property type="component" value="Chromosome 3"/>
</dbReference>
<dbReference type="EMBL" id="CP051141">
    <property type="protein sequence ID" value="QIW99147.1"/>
    <property type="molecule type" value="Genomic_DNA"/>
</dbReference>
<evidence type="ECO:0000313" key="1">
    <source>
        <dbReference type="EMBL" id="QIW99147.1"/>
    </source>
</evidence>
<protein>
    <recommendedName>
        <fullName evidence="3">F-box domain-containing protein</fullName>
    </recommendedName>
</protein>
<accession>A0A6H0XX23</accession>
<evidence type="ECO:0008006" key="3">
    <source>
        <dbReference type="Google" id="ProtNLM"/>
    </source>
</evidence>
<dbReference type="InterPro" id="IPR015943">
    <property type="entry name" value="WD40/YVTN_repeat-like_dom_sf"/>
</dbReference>
<dbReference type="SUPFAM" id="SSF50978">
    <property type="entry name" value="WD40 repeat-like"/>
    <property type="match status" value="1"/>
</dbReference>
<dbReference type="InterPro" id="IPR036322">
    <property type="entry name" value="WD40_repeat_dom_sf"/>
</dbReference>
<dbReference type="OrthoDB" id="1259151at2759"/>
<keyword evidence="2" id="KW-1185">Reference proteome</keyword>
<proteinExistence type="predicted"/>
<name>A0A6H0XX23_9PEZI</name>